<sequence>MSGPFCVGAVGLPPLGEGAREVVAAAGIPGAQAAGERFPM</sequence>
<evidence type="ECO:0000313" key="2">
    <source>
        <dbReference type="Proteomes" id="UP000494222"/>
    </source>
</evidence>
<accession>A0A6P2H8B7</accession>
<dbReference type="AlphaFoldDB" id="A0A6P2H8B7"/>
<protein>
    <submittedName>
        <fullName evidence="1">Uncharacterized protein</fullName>
    </submittedName>
</protein>
<organism evidence="1 2">
    <name type="scientific">Burkholderia latens</name>
    <dbReference type="NCBI Taxonomy" id="488446"/>
    <lineage>
        <taxon>Bacteria</taxon>
        <taxon>Pseudomonadati</taxon>
        <taxon>Pseudomonadota</taxon>
        <taxon>Betaproteobacteria</taxon>
        <taxon>Burkholderiales</taxon>
        <taxon>Burkholderiaceae</taxon>
        <taxon>Burkholderia</taxon>
        <taxon>Burkholderia cepacia complex</taxon>
    </lineage>
</organism>
<gene>
    <name evidence="1" type="ORF">BLA24064_00415</name>
</gene>
<evidence type="ECO:0000313" key="1">
    <source>
        <dbReference type="EMBL" id="VWB12589.1"/>
    </source>
</evidence>
<dbReference type="Proteomes" id="UP000494222">
    <property type="component" value="Unassembled WGS sequence"/>
</dbReference>
<name>A0A6P2H8B7_9BURK</name>
<dbReference type="EMBL" id="CABVPL010000002">
    <property type="protein sequence ID" value="VWB12589.1"/>
    <property type="molecule type" value="Genomic_DNA"/>
</dbReference>
<reference evidence="1 2" key="1">
    <citation type="submission" date="2019-09" db="EMBL/GenBank/DDBJ databases">
        <authorList>
            <person name="Depoorter E."/>
        </authorList>
    </citation>
    <scope>NUCLEOTIDE SEQUENCE [LARGE SCALE GENOMIC DNA]</scope>
    <source>
        <strain evidence="1">LMG 24064</strain>
    </source>
</reference>
<proteinExistence type="predicted"/>